<evidence type="ECO:0000256" key="3">
    <source>
        <dbReference type="ARBA" id="ARBA00022832"/>
    </source>
</evidence>
<evidence type="ECO:0000256" key="4">
    <source>
        <dbReference type="ARBA" id="ARBA00023098"/>
    </source>
</evidence>
<keyword evidence="11" id="KW-1185">Reference proteome</keyword>
<dbReference type="InterPro" id="IPR025110">
    <property type="entry name" value="AMP-bd_C"/>
</dbReference>
<dbReference type="InterPro" id="IPR045851">
    <property type="entry name" value="AMP-bd_C_sf"/>
</dbReference>
<keyword evidence="3" id="KW-0276">Fatty acid metabolism</keyword>
<name>A0A1N7NDN2_9RHOB</name>
<dbReference type="PROSITE" id="PS00455">
    <property type="entry name" value="AMP_BINDING"/>
    <property type="match status" value="1"/>
</dbReference>
<dbReference type="InterPro" id="IPR020845">
    <property type="entry name" value="AMP-binding_CS"/>
</dbReference>
<dbReference type="EMBL" id="FTOT01000003">
    <property type="protein sequence ID" value="SIS96402.1"/>
    <property type="molecule type" value="Genomic_DNA"/>
</dbReference>
<keyword evidence="4" id="KW-0443">Lipid metabolism</keyword>
<evidence type="ECO:0000259" key="9">
    <source>
        <dbReference type="Pfam" id="PF13193"/>
    </source>
</evidence>
<dbReference type="SUPFAM" id="SSF56801">
    <property type="entry name" value="Acetyl-CoA synthetase-like"/>
    <property type="match status" value="1"/>
</dbReference>
<evidence type="ECO:0000256" key="2">
    <source>
        <dbReference type="ARBA" id="ARBA00022598"/>
    </source>
</evidence>
<evidence type="ECO:0000256" key="1">
    <source>
        <dbReference type="ARBA" id="ARBA00006432"/>
    </source>
</evidence>
<dbReference type="PANTHER" id="PTHR43859:SF4">
    <property type="entry name" value="BUTANOATE--COA LIGASE AAE1-RELATED"/>
    <property type="match status" value="1"/>
</dbReference>
<dbReference type="InterPro" id="IPR042099">
    <property type="entry name" value="ANL_N_sf"/>
</dbReference>
<comment type="similarity">
    <text evidence="1">Belongs to the ATP-dependent AMP-binding enzyme family.</text>
</comment>
<dbReference type="Gene3D" id="3.30.300.30">
    <property type="match status" value="1"/>
</dbReference>
<sequence length="528" mass="57030">MFDDPHLAARAANHQPLTPLDLLDRTLAVHGARPAVAWRDDLWTWDQFGALIRRMAHWLASQGVGRGDVVSVMLTNRPELLAAHFAVPALGAVLNALNTRLDADETAWILNHAGSRLVICEPATLPQLAAAQVPMHVVPETVDGTQGLNLFRGADAPLDWRAHVGDEWQPIALNYTSGTTGRPKGVVYTHRGACMNALGNVLALGLNTDSRYLWTLPMFHCNGWSHTWAVTAAGGLHVCLDRVDPDLILSEIARHEVTHMSCAPVVLYMMLHAAKAPPPVRVKVATGGAAPTPALLEGMEALGFDLIHLYGLTESYGPATLNDPGRNAPGTIAERAEMLARQGKRHVTASCPRVVDDQGQDVPADGETVGEIVLRGNTLMAGYYRNPEATEAAFAGGMFRTGDLAVIHPDGQIQIRDRAKDVIISGGENLSSLEVENVLHKHPQVLIAAVVAAPHPKWGETPWAFVEVKPGETLDPDGLDTFCRAHLAGFKRPRRYVFGPLPRTATGKIQKFALRDQARAMAAEAGQE</sequence>
<dbReference type="Gene3D" id="3.40.50.12780">
    <property type="entry name" value="N-terminal domain of ligase-like"/>
    <property type="match status" value="1"/>
</dbReference>
<dbReference type="STRING" id="1086013.SAMN05421774_103314"/>
<dbReference type="InterPro" id="IPR000873">
    <property type="entry name" value="AMP-dep_synth/lig_dom"/>
</dbReference>
<keyword evidence="2" id="KW-0436">Ligase</keyword>
<dbReference type="GO" id="GO:0016874">
    <property type="term" value="F:ligase activity"/>
    <property type="evidence" value="ECO:0007669"/>
    <property type="project" value="UniProtKB-KW"/>
</dbReference>
<reference evidence="10 11" key="1">
    <citation type="submission" date="2017-01" db="EMBL/GenBank/DDBJ databases">
        <authorList>
            <person name="Mah S.A."/>
            <person name="Swanson W.J."/>
            <person name="Moy G.W."/>
            <person name="Vacquier V.D."/>
        </authorList>
    </citation>
    <scope>NUCLEOTIDE SEQUENCE [LARGE SCALE GENOMIC DNA]</scope>
    <source>
        <strain evidence="10 11">DSM 26375</strain>
    </source>
</reference>
<dbReference type="Pfam" id="PF00501">
    <property type="entry name" value="AMP-binding"/>
    <property type="match status" value="1"/>
</dbReference>
<dbReference type="PANTHER" id="PTHR43859">
    <property type="entry name" value="ACYL-ACTIVATING ENZYME"/>
    <property type="match status" value="1"/>
</dbReference>
<organism evidence="10 11">
    <name type="scientific">Gemmobacter megaterium</name>
    <dbReference type="NCBI Taxonomy" id="1086013"/>
    <lineage>
        <taxon>Bacteria</taxon>
        <taxon>Pseudomonadati</taxon>
        <taxon>Pseudomonadota</taxon>
        <taxon>Alphaproteobacteria</taxon>
        <taxon>Rhodobacterales</taxon>
        <taxon>Paracoccaceae</taxon>
        <taxon>Gemmobacter</taxon>
    </lineage>
</organism>
<proteinExistence type="inferred from homology"/>
<evidence type="ECO:0000256" key="6">
    <source>
        <dbReference type="ARBA" id="ARBA00066616"/>
    </source>
</evidence>
<dbReference type="Pfam" id="PF13193">
    <property type="entry name" value="AMP-binding_C"/>
    <property type="match status" value="1"/>
</dbReference>
<dbReference type="GO" id="GO:0006631">
    <property type="term" value="P:fatty acid metabolic process"/>
    <property type="evidence" value="ECO:0007669"/>
    <property type="project" value="UniProtKB-KW"/>
</dbReference>
<dbReference type="OrthoDB" id="6187882at2"/>
<dbReference type="FunFam" id="3.30.300.30:FF:000008">
    <property type="entry name" value="2,3-dihydroxybenzoate-AMP ligase"/>
    <property type="match status" value="1"/>
</dbReference>
<evidence type="ECO:0000256" key="5">
    <source>
        <dbReference type="ARBA" id="ARBA00051915"/>
    </source>
</evidence>
<evidence type="ECO:0000313" key="11">
    <source>
        <dbReference type="Proteomes" id="UP000186141"/>
    </source>
</evidence>
<dbReference type="RefSeq" id="WP_076530852.1">
    <property type="nucleotide sequence ID" value="NZ_BMEH01000003.1"/>
</dbReference>
<dbReference type="Proteomes" id="UP000186141">
    <property type="component" value="Unassembled WGS sequence"/>
</dbReference>
<dbReference type="EC" id="6.2.1.44" evidence="6"/>
<evidence type="ECO:0000313" key="10">
    <source>
        <dbReference type="EMBL" id="SIS96402.1"/>
    </source>
</evidence>
<feature type="domain" description="AMP-dependent synthetase/ligase" evidence="8">
    <location>
        <begin position="24"/>
        <end position="384"/>
    </location>
</feature>
<accession>A0A1N7NDN2</accession>
<gene>
    <name evidence="10" type="ORF">SAMN05421774_103314</name>
</gene>
<evidence type="ECO:0000259" key="8">
    <source>
        <dbReference type="Pfam" id="PF00501"/>
    </source>
</evidence>
<feature type="domain" description="AMP-binding enzyme C-terminal" evidence="9">
    <location>
        <begin position="434"/>
        <end position="508"/>
    </location>
</feature>
<dbReference type="AlphaFoldDB" id="A0A1N7NDN2"/>
<evidence type="ECO:0000256" key="7">
    <source>
        <dbReference type="ARBA" id="ARBA00067668"/>
    </source>
</evidence>
<comment type="catalytic activity">
    <reaction evidence="5">
        <text>3-(methylsulfanyl)propanoate + ATP + CoA = 3-(methylsulfanyl)propanoyl-CoA + AMP + diphosphate</text>
        <dbReference type="Rhea" id="RHEA:43052"/>
        <dbReference type="ChEBI" id="CHEBI:30616"/>
        <dbReference type="ChEBI" id="CHEBI:33019"/>
        <dbReference type="ChEBI" id="CHEBI:49016"/>
        <dbReference type="ChEBI" id="CHEBI:57287"/>
        <dbReference type="ChEBI" id="CHEBI:82815"/>
        <dbReference type="ChEBI" id="CHEBI:456215"/>
        <dbReference type="EC" id="6.2.1.44"/>
    </reaction>
    <physiologicalReaction direction="left-to-right" evidence="5">
        <dbReference type="Rhea" id="RHEA:43053"/>
    </physiologicalReaction>
</comment>
<protein>
    <recommendedName>
        <fullName evidence="7">3-methylmercaptopropionyl-CoA ligase</fullName>
        <ecNumber evidence="6">6.2.1.44</ecNumber>
    </recommendedName>
</protein>